<dbReference type="RefSeq" id="XP_018852014.1">
    <property type="nucleotide sequence ID" value="XM_018996469.2"/>
</dbReference>
<dbReference type="InterPro" id="IPR052191">
    <property type="entry name" value="tRNA_ntf/polyA_polymerase_I"/>
</dbReference>
<dbReference type="OrthoDB" id="445712at2759"/>
<evidence type="ECO:0000313" key="6">
    <source>
        <dbReference type="Proteomes" id="UP000235220"/>
    </source>
</evidence>
<dbReference type="InterPro" id="IPR032828">
    <property type="entry name" value="PolyA_RNA-bd"/>
</dbReference>
<dbReference type="Gramene" id="Jr11_00570_p1">
    <property type="protein sequence ID" value="cds.Jr11_00570_p1"/>
    <property type="gene ID" value="Jr11_00570"/>
</dbReference>
<evidence type="ECO:0000256" key="1">
    <source>
        <dbReference type="ARBA" id="ARBA00007265"/>
    </source>
</evidence>
<dbReference type="GO" id="GO:0001680">
    <property type="term" value="P:tRNA 3'-terminal CCA addition"/>
    <property type="evidence" value="ECO:0007669"/>
    <property type="project" value="UniProtKB-ARBA"/>
</dbReference>
<dbReference type="FunCoup" id="A0A2I4H780">
    <property type="interactions" value="986"/>
</dbReference>
<dbReference type="GO" id="GO:0097222">
    <property type="term" value="P:mitochondrial mRNA polyadenylation"/>
    <property type="evidence" value="ECO:0000318"/>
    <property type="project" value="GO_Central"/>
</dbReference>
<dbReference type="Gene3D" id="1.10.3090.10">
    <property type="entry name" value="cca-adding enzyme, domain 2"/>
    <property type="match status" value="1"/>
</dbReference>
<dbReference type="GO" id="GO:0005739">
    <property type="term" value="C:mitochondrion"/>
    <property type="evidence" value="ECO:0000318"/>
    <property type="project" value="GO_Central"/>
</dbReference>
<dbReference type="Proteomes" id="UP000235220">
    <property type="component" value="Chromosome 11"/>
</dbReference>
<dbReference type="GO" id="GO:0016779">
    <property type="term" value="F:nucleotidyltransferase activity"/>
    <property type="evidence" value="ECO:0007669"/>
    <property type="project" value="InterPro"/>
</dbReference>
<dbReference type="InterPro" id="IPR002646">
    <property type="entry name" value="PolA_pol_head_dom"/>
</dbReference>
<dbReference type="SUPFAM" id="SSF81301">
    <property type="entry name" value="Nucleotidyltransferase"/>
    <property type="match status" value="1"/>
</dbReference>
<sequence>MGVFLRRNGNGGLLSRLKALVNLQRFKHTSAEEGSQAQLYVDMGSSSVANGGHIDKSKWTKFDSRIFGISRSIIPQASWVVLKILRSEGFQAYLVGGCVRDLLLNKTPKDFDVITTAKLKQIKKQFHHAEIVGRRFPICKVHIKGSVIEVSSFDTVAERAGEKEKVFSLKVPKGCDENDFIRWRNSICRDFTINALFFDPFANTIYDYANGMVDLRSLKLRTLIPAQLSFKEDCARILRGLRIAARLGLSLSKETDTAIHNLSSSVQSLDKGRIGMELNYMLSYGAAAPSLCLLQRYNLLEMLLPFHAAYLQEAKQSAKSSTMLMKLFFYLDKVVTCDRPSDCSLWMGLLAFNQALVNNPQEALVILTFASVLYHGSWKEGVKFAKTNARMQVNFAPEILGSSDIEADEELAEAVTQLASLVQDSIVALTETESLFKSMSRFPVSQCSGFVFISKKMGKDVAEIFNVLLNDIESYNSGRKSFEIDYHLLGRGFLNETRFVLGKIILETMSEVVEGGMEGVKVEETHLQPDFTKENYGLALSDFVKPRVVKDRNHKRGLSESSLEPQHGKVKKQKLVKKKSNSLSKQEVDDMVKCLEVGEKHQTVIKTGQLPQVEANMTQGIMVERENCQLPEMEVTKEMQEDVENVEKDKRHLKVVEKMLSQDKVTKKDKVLGSRNLRREAKTKQKKMLEKEGLAFSSQVAVKGKRDEVLVKENSSKPLLSSLFK</sequence>
<gene>
    <name evidence="7" type="primary">LOC109014131</name>
</gene>
<evidence type="ECO:0000256" key="5">
    <source>
        <dbReference type="SAM" id="MobiDB-lite"/>
    </source>
</evidence>
<dbReference type="PANTHER" id="PTHR43051">
    <property type="entry name" value="POLYNUCLEOTIDE ADENYLYLTRANSFERASE FAMILY PROTEIN"/>
    <property type="match status" value="1"/>
</dbReference>
<dbReference type="InterPro" id="IPR043519">
    <property type="entry name" value="NT_sf"/>
</dbReference>
<dbReference type="CDD" id="cd05398">
    <property type="entry name" value="NT_ClassII-CCAase"/>
    <property type="match status" value="1"/>
</dbReference>
<dbReference type="GO" id="GO:0000166">
    <property type="term" value="F:nucleotide binding"/>
    <property type="evidence" value="ECO:0007669"/>
    <property type="project" value="UniProtKB-KW"/>
</dbReference>
<dbReference type="AlphaFoldDB" id="A0A2I4H780"/>
<dbReference type="Pfam" id="PF12627">
    <property type="entry name" value="PolyA_pol_RNAbd"/>
    <property type="match status" value="1"/>
</dbReference>
<dbReference type="GO" id="GO:0003723">
    <property type="term" value="F:RNA binding"/>
    <property type="evidence" value="ECO:0007669"/>
    <property type="project" value="UniProtKB-KW"/>
</dbReference>
<evidence type="ECO:0000256" key="4">
    <source>
        <dbReference type="RuleBase" id="RU003953"/>
    </source>
</evidence>
<keyword evidence="3" id="KW-0547">Nucleotide-binding</keyword>
<evidence type="ECO:0000313" key="7">
    <source>
        <dbReference type="RefSeq" id="XP_018852014.1"/>
    </source>
</evidence>
<feature type="compositionally biased region" description="Basic residues" evidence="5">
    <location>
        <begin position="568"/>
        <end position="580"/>
    </location>
</feature>
<keyword evidence="4" id="KW-0694">RNA-binding</keyword>
<dbReference type="KEGG" id="jre:109014131"/>
<dbReference type="Pfam" id="PF01743">
    <property type="entry name" value="PolyA_pol"/>
    <property type="match status" value="1"/>
</dbReference>
<dbReference type="Gene3D" id="3.30.460.10">
    <property type="entry name" value="Beta Polymerase, domain 2"/>
    <property type="match status" value="1"/>
</dbReference>
<evidence type="ECO:0000256" key="3">
    <source>
        <dbReference type="ARBA" id="ARBA00022741"/>
    </source>
</evidence>
<name>A0A2I4H780_JUGRE</name>
<accession>A0A2I4H780</accession>
<dbReference type="PANTHER" id="PTHR43051:SF1">
    <property type="entry name" value="POLYNUCLEOTIDE ADENYLYLTRANSFERASE FAMILY PROTEIN"/>
    <property type="match status" value="1"/>
</dbReference>
<protein>
    <submittedName>
        <fullName evidence="7">Uncharacterized protein LOC109014131 isoform X1</fullName>
    </submittedName>
</protein>
<dbReference type="GeneID" id="109014131"/>
<keyword evidence="6" id="KW-1185">Reference proteome</keyword>
<evidence type="ECO:0000256" key="2">
    <source>
        <dbReference type="ARBA" id="ARBA00022679"/>
    </source>
</evidence>
<reference evidence="7" key="1">
    <citation type="submission" date="2025-08" db="UniProtKB">
        <authorList>
            <consortium name="RefSeq"/>
        </authorList>
    </citation>
    <scope>IDENTIFICATION</scope>
    <source>
        <tissue evidence="7">Leaves</tissue>
    </source>
</reference>
<proteinExistence type="inferred from homology"/>
<organism evidence="6 7">
    <name type="scientific">Juglans regia</name>
    <name type="common">English walnut</name>
    <dbReference type="NCBI Taxonomy" id="51240"/>
    <lineage>
        <taxon>Eukaryota</taxon>
        <taxon>Viridiplantae</taxon>
        <taxon>Streptophyta</taxon>
        <taxon>Embryophyta</taxon>
        <taxon>Tracheophyta</taxon>
        <taxon>Spermatophyta</taxon>
        <taxon>Magnoliopsida</taxon>
        <taxon>eudicotyledons</taxon>
        <taxon>Gunneridae</taxon>
        <taxon>Pentapetalae</taxon>
        <taxon>rosids</taxon>
        <taxon>fabids</taxon>
        <taxon>Fagales</taxon>
        <taxon>Juglandaceae</taxon>
        <taxon>Juglans</taxon>
    </lineage>
</organism>
<feature type="region of interest" description="Disordered" evidence="5">
    <location>
        <begin position="554"/>
        <end position="582"/>
    </location>
</feature>
<keyword evidence="2 4" id="KW-0808">Transferase</keyword>
<dbReference type="SUPFAM" id="SSF81891">
    <property type="entry name" value="Poly A polymerase C-terminal region-like"/>
    <property type="match status" value="1"/>
</dbReference>
<comment type="similarity">
    <text evidence="1 4">Belongs to the tRNA nucleotidyltransferase/poly(A) polymerase family.</text>
</comment>
<dbReference type="STRING" id="51240.A0A2I4H780"/>